<evidence type="ECO:0000259" key="4">
    <source>
        <dbReference type="PROSITE" id="PS51710"/>
    </source>
</evidence>
<dbReference type="GO" id="GO:0005525">
    <property type="term" value="F:GTP binding"/>
    <property type="evidence" value="ECO:0007669"/>
    <property type="project" value="UniProtKB-KW"/>
</dbReference>
<evidence type="ECO:0000259" key="5">
    <source>
        <dbReference type="PROSITE" id="PS51880"/>
    </source>
</evidence>
<feature type="coiled-coil region" evidence="3">
    <location>
        <begin position="20"/>
        <end position="47"/>
    </location>
</feature>
<keyword evidence="1" id="KW-0547">Nucleotide-binding</keyword>
<dbReference type="InterPro" id="IPR012675">
    <property type="entry name" value="Beta-grasp_dom_sf"/>
</dbReference>
<reference evidence="8 9" key="1">
    <citation type="submission" date="2018-07" db="EMBL/GenBank/DDBJ databases">
        <title>Genome sequencing of oomycete isolates from Chile give support for New Zealand origin for Phytophthora kernoviae and make available the first Nothophytophthora sp. genome.</title>
        <authorList>
            <person name="Studholme D.J."/>
            <person name="Sanfuentes E."/>
            <person name="Panda P."/>
            <person name="Hill R."/>
            <person name="Sambles C."/>
            <person name="Grant M."/>
            <person name="Williams N.M."/>
            <person name="Mcdougal R.L."/>
        </authorList>
    </citation>
    <scope>NUCLEOTIDE SEQUENCE [LARGE SCALE GENOMIC DNA]</scope>
    <source>
        <strain evidence="7">Chile6</strain>
        <strain evidence="6">Chile7</strain>
    </source>
</reference>
<dbReference type="Pfam" id="PF16897">
    <property type="entry name" value="MMR_HSR1_Xtn"/>
    <property type="match status" value="1"/>
</dbReference>
<evidence type="ECO:0000313" key="9">
    <source>
        <dbReference type="Proteomes" id="UP000284657"/>
    </source>
</evidence>
<dbReference type="InterPro" id="IPR031167">
    <property type="entry name" value="G_OBG"/>
</dbReference>
<dbReference type="InterPro" id="IPR005225">
    <property type="entry name" value="Small_GTP-bd"/>
</dbReference>
<dbReference type="InterPro" id="IPR012676">
    <property type="entry name" value="TGS-like"/>
</dbReference>
<dbReference type="PROSITE" id="PS00905">
    <property type="entry name" value="GTP1_OBG"/>
    <property type="match status" value="1"/>
</dbReference>
<gene>
    <name evidence="6" type="ORF">BBJ29_000042</name>
    <name evidence="7" type="ORF">BBP00_00000661</name>
</gene>
<dbReference type="Proteomes" id="UP000277300">
    <property type="component" value="Unassembled WGS sequence"/>
</dbReference>
<protein>
    <recommendedName>
        <fullName evidence="10">OBG-type G domain-containing protein</fullName>
    </recommendedName>
</protein>
<dbReference type="Pfam" id="PF01926">
    <property type="entry name" value="MMR_HSR1"/>
    <property type="match status" value="1"/>
</dbReference>
<dbReference type="CDD" id="cd01896">
    <property type="entry name" value="DRG"/>
    <property type="match status" value="1"/>
</dbReference>
<evidence type="ECO:0000256" key="1">
    <source>
        <dbReference type="ARBA" id="ARBA00022741"/>
    </source>
</evidence>
<evidence type="ECO:0000256" key="3">
    <source>
        <dbReference type="SAM" id="Coils"/>
    </source>
</evidence>
<sequence length="407" mass="45760">MGIVDRIKEIEDEMKRTQINKATEGHLGRLKAKLAKLRTELLEGEKTSGGGGEGFDVAKSGDGRVALIGFPSVGKSTMLSQLTETQSETNAVEFTTLTCIPGNLIYNDVRIQLLDLPGIIEGAAHGRGRGREVIAVAKSADMILMVLDAGQEAGNRHREILENELETVGLRLNRQPPDIYFRKKNGGGITFNSTLRLTKLGDDPYQTVYKILHEYKLHNCEVLFREDCTTDDLIDVIEGNRKYVKCLYVYNKVDVVSIEDVDRLARMPNSTVIACAHGDRPALNFDTLLAKMWDYMGLTRVYTKRRGEAPQFEEPVVLGSERKGVSVQSACMSISKDMLDNFNYALVWGTSTKYNPQRVGKEHMLNDEDVLQVIVKTANQQKRDKNYNQKVQAYFDKYKKKKKALKT</sequence>
<dbReference type="SUPFAM" id="SSF52540">
    <property type="entry name" value="P-loop containing nucleoside triphosphate hydrolases"/>
    <property type="match status" value="1"/>
</dbReference>
<comment type="caution">
    <text evidence="7">The sequence shown here is derived from an EMBL/GenBank/DDBJ whole genome shotgun (WGS) entry which is preliminary data.</text>
</comment>
<dbReference type="PRINTS" id="PR00326">
    <property type="entry name" value="GTP1OBG"/>
</dbReference>
<keyword evidence="3" id="KW-0175">Coiled coil</keyword>
<dbReference type="EMBL" id="MBAD02000500">
    <property type="protein sequence ID" value="RLN66732.1"/>
    <property type="molecule type" value="Genomic_DNA"/>
</dbReference>
<dbReference type="PROSITE" id="PS51710">
    <property type="entry name" value="G_OBG"/>
    <property type="match status" value="1"/>
</dbReference>
<dbReference type="Gene3D" id="3.10.20.30">
    <property type="match status" value="1"/>
</dbReference>
<dbReference type="SUPFAM" id="SSF81271">
    <property type="entry name" value="TGS-like"/>
    <property type="match status" value="1"/>
</dbReference>
<dbReference type="PROSITE" id="PS51880">
    <property type="entry name" value="TGS"/>
    <property type="match status" value="1"/>
</dbReference>
<name>A0A3F2S3E6_9STRA</name>
<dbReference type="Pfam" id="PF02824">
    <property type="entry name" value="TGS"/>
    <property type="match status" value="1"/>
</dbReference>
<feature type="domain" description="OBG-type G" evidence="4">
    <location>
        <begin position="63"/>
        <end position="297"/>
    </location>
</feature>
<dbReference type="AlphaFoldDB" id="A0A3F2S3E6"/>
<feature type="domain" description="TGS" evidence="5">
    <location>
        <begin position="297"/>
        <end position="375"/>
    </location>
</feature>
<dbReference type="GO" id="GO:0003924">
    <property type="term" value="F:GTPase activity"/>
    <property type="evidence" value="ECO:0007669"/>
    <property type="project" value="InterPro"/>
</dbReference>
<dbReference type="NCBIfam" id="TIGR00231">
    <property type="entry name" value="small_GTP"/>
    <property type="match status" value="1"/>
</dbReference>
<dbReference type="InterPro" id="IPR031662">
    <property type="entry name" value="GTP-binding_2"/>
</dbReference>
<evidence type="ECO:0008006" key="10">
    <source>
        <dbReference type="Google" id="ProtNLM"/>
    </source>
</evidence>
<dbReference type="InterPro" id="IPR027417">
    <property type="entry name" value="P-loop_NTPase"/>
</dbReference>
<dbReference type="OrthoDB" id="603at2759"/>
<dbReference type="Gene3D" id="6.10.140.1070">
    <property type="match status" value="2"/>
</dbReference>
<evidence type="ECO:0000256" key="2">
    <source>
        <dbReference type="ARBA" id="ARBA00023134"/>
    </source>
</evidence>
<dbReference type="Proteomes" id="UP000284657">
    <property type="component" value="Unassembled WGS sequence"/>
</dbReference>
<evidence type="ECO:0000313" key="8">
    <source>
        <dbReference type="Proteomes" id="UP000277300"/>
    </source>
</evidence>
<proteinExistence type="predicted"/>
<keyword evidence="2" id="KW-0342">GTP-binding</keyword>
<evidence type="ECO:0000313" key="6">
    <source>
        <dbReference type="EMBL" id="RLN66732.1"/>
    </source>
</evidence>
<evidence type="ECO:0000313" key="7">
    <source>
        <dbReference type="EMBL" id="RLN68979.1"/>
    </source>
</evidence>
<dbReference type="InterPro" id="IPR006073">
    <property type="entry name" value="GTP-bd"/>
</dbReference>
<dbReference type="InterPro" id="IPR045001">
    <property type="entry name" value="DRG"/>
</dbReference>
<dbReference type="FunFam" id="3.10.20.30:FF:000003">
    <property type="entry name" value="Developmentally-regulated GTP-binding protein 1"/>
    <property type="match status" value="1"/>
</dbReference>
<accession>A0A3F2S3E6</accession>
<dbReference type="EMBL" id="MBDO02000008">
    <property type="protein sequence ID" value="RLN68979.1"/>
    <property type="molecule type" value="Genomic_DNA"/>
</dbReference>
<organism evidence="7 8">
    <name type="scientific">Phytophthora kernoviae</name>
    <dbReference type="NCBI Taxonomy" id="325452"/>
    <lineage>
        <taxon>Eukaryota</taxon>
        <taxon>Sar</taxon>
        <taxon>Stramenopiles</taxon>
        <taxon>Oomycota</taxon>
        <taxon>Peronosporomycetes</taxon>
        <taxon>Peronosporales</taxon>
        <taxon>Peronosporaceae</taxon>
        <taxon>Phytophthora</taxon>
    </lineage>
</organism>
<dbReference type="InterPro" id="IPR004095">
    <property type="entry name" value="TGS"/>
</dbReference>
<dbReference type="InterPro" id="IPR006074">
    <property type="entry name" value="GTP1-OBG_CS"/>
</dbReference>
<dbReference type="PANTHER" id="PTHR43127">
    <property type="entry name" value="DEVELOPMENTALLY-REGULATED GTP-BINDING PROTEIN 2"/>
    <property type="match status" value="1"/>
</dbReference>